<dbReference type="EMBL" id="GL379809">
    <property type="protein sequence ID" value="EGT42713.1"/>
    <property type="molecule type" value="Genomic_DNA"/>
</dbReference>
<dbReference type="InParanoid" id="G0MRN3"/>
<dbReference type="Proteomes" id="UP000008068">
    <property type="component" value="Unassembled WGS sequence"/>
</dbReference>
<gene>
    <name evidence="2" type="ORF">CAEBREN_16719</name>
</gene>
<dbReference type="Gene3D" id="3.60.10.10">
    <property type="entry name" value="Endonuclease/exonuclease/phosphatase"/>
    <property type="match status" value="1"/>
</dbReference>
<sequence length="303" mass="34884">MLSLIVLLPIIQYPVGVSAYVASQKGFRMMTYNAWNSGSHVNDGERKTLKHIDSTGRETPADFAKQFVKKLGSSWVGVFSNNGQAIFTRHSFVPNTEFSNSRGIGAKILLSNGKIIAVWSMYLTWKSYGPYKVFDQNITKLEQITNIEYSSRGWQIRDLLAQNEMQMWMNESEHVPVFVGGDFNSPSHLDWTEQTKERHRGWVVEWPATKLLEQAGFVDTYRKVYPNALKDPGYTWSPVMKYNIELKMDEPQDRIDFLFYKGHIIAEKCETYYGNKNEDLTQNVEDNDYPSDHAAVVADYVFK</sequence>
<feature type="signal peptide" evidence="1">
    <location>
        <begin position="1"/>
        <end position="19"/>
    </location>
</feature>
<dbReference type="HOGENOM" id="CLU_049141_0_0_1"/>
<dbReference type="SUPFAM" id="SSF56219">
    <property type="entry name" value="DNase I-like"/>
    <property type="match status" value="1"/>
</dbReference>
<organism evidence="3">
    <name type="scientific">Caenorhabditis brenneri</name>
    <name type="common">Nematode worm</name>
    <dbReference type="NCBI Taxonomy" id="135651"/>
    <lineage>
        <taxon>Eukaryota</taxon>
        <taxon>Metazoa</taxon>
        <taxon>Ecdysozoa</taxon>
        <taxon>Nematoda</taxon>
        <taxon>Chromadorea</taxon>
        <taxon>Rhabditida</taxon>
        <taxon>Rhabditina</taxon>
        <taxon>Rhabditomorpha</taxon>
        <taxon>Rhabditoidea</taxon>
        <taxon>Rhabditidae</taxon>
        <taxon>Peloderinae</taxon>
        <taxon>Caenorhabditis</taxon>
    </lineage>
</organism>
<dbReference type="OrthoDB" id="276515at2759"/>
<evidence type="ECO:0000256" key="1">
    <source>
        <dbReference type="SAM" id="SignalP"/>
    </source>
</evidence>
<evidence type="ECO:0000313" key="3">
    <source>
        <dbReference type="Proteomes" id="UP000008068"/>
    </source>
</evidence>
<dbReference type="InterPro" id="IPR036691">
    <property type="entry name" value="Endo/exonu/phosph_ase_sf"/>
</dbReference>
<keyword evidence="3" id="KW-1185">Reference proteome</keyword>
<evidence type="ECO:0008006" key="4">
    <source>
        <dbReference type="Google" id="ProtNLM"/>
    </source>
</evidence>
<reference evidence="3" key="1">
    <citation type="submission" date="2011-07" db="EMBL/GenBank/DDBJ databases">
        <authorList>
            <consortium name="Caenorhabditis brenneri Sequencing and Analysis Consortium"/>
            <person name="Wilson R.K."/>
        </authorList>
    </citation>
    <scope>NUCLEOTIDE SEQUENCE [LARGE SCALE GENOMIC DNA]</scope>
    <source>
        <strain evidence="3">PB2801</strain>
    </source>
</reference>
<accession>G0MRN3</accession>
<dbReference type="PANTHER" id="PTHR41349">
    <property type="match status" value="1"/>
</dbReference>
<protein>
    <recommendedName>
        <fullName evidence="4">Endonuclease/exonuclease/phosphatase domain-containing protein</fullName>
    </recommendedName>
</protein>
<keyword evidence="1" id="KW-0732">Signal</keyword>
<dbReference type="AlphaFoldDB" id="G0MRN3"/>
<name>G0MRN3_CAEBE</name>
<proteinExistence type="predicted"/>
<dbReference type="eggNOG" id="ENOG502RYZR">
    <property type="taxonomic scope" value="Eukaryota"/>
</dbReference>
<dbReference type="STRING" id="135651.G0MRN3"/>
<dbReference type="PANTHER" id="PTHR41349:SF1">
    <property type="entry name" value="PROTEIN CBG08683"/>
    <property type="match status" value="1"/>
</dbReference>
<evidence type="ECO:0000313" key="2">
    <source>
        <dbReference type="EMBL" id="EGT42713.1"/>
    </source>
</evidence>
<feature type="chain" id="PRO_5003403474" description="Endonuclease/exonuclease/phosphatase domain-containing protein" evidence="1">
    <location>
        <begin position="20"/>
        <end position="303"/>
    </location>
</feature>